<gene>
    <name evidence="2" type="ORF">DC363_06160</name>
</gene>
<feature type="domain" description="Surface lipoprotein assembly modifier C-terminal" evidence="1">
    <location>
        <begin position="141"/>
        <end position="427"/>
    </location>
</feature>
<proteinExistence type="predicted"/>
<dbReference type="Pfam" id="PF04575">
    <property type="entry name" value="SlipAM"/>
    <property type="match status" value="1"/>
</dbReference>
<dbReference type="InterPro" id="IPR007655">
    <property type="entry name" value="Slam_C"/>
</dbReference>
<sequence length="427" mass="48304">MVFSSPWNRHRPMSSSDILFSLASNFNYNHYLGVRVKFFRHSFGGLLVSTLLSIVFNTHAVGPVFGDEIMEQINGSQPVQHLEDLQTERLTRWQTAQVAYRRERYDIARYHINRLMRTSTSPNDIDTLSRALVSIAAADPWAFNLGFSLKPSSNIKRYTYNDTFETSLGVFVPAGGGEAESGIGFDVATGLSYSFGLSDQSLLSVRANLNHTIYDDAELNKTQIFFAVSRDSYSVGHRTTLEPFVRLRYDGHQDLTRRDVGLDLSSSWWMGDGAQLTATALMERRSYFNSSYRNGPYSRLSVDYGFAPTSETYFSFGGDIARSVPEQSHLRYWEARLTANSRYRIEYVGTVGFFLNLSARTYDSIFPATNREREDKNVIAGVSFQPQGIEVFGARPQVECKSERNTSNIALYDFEAIDCGLSFKQSF</sequence>
<reference evidence="2 3" key="1">
    <citation type="submission" date="2018-04" db="EMBL/GenBank/DDBJ databases">
        <title>Pelagivirga bohaiensis gen. nov., sp. nov., a bacterium isolated from the Bohai Sea.</title>
        <authorList>
            <person name="Ji X."/>
        </authorList>
    </citation>
    <scope>NUCLEOTIDE SEQUENCE [LARGE SCALE GENOMIC DNA]</scope>
    <source>
        <strain evidence="2 3">BH-SD16</strain>
    </source>
</reference>
<accession>A0A2T7FZ36</accession>
<protein>
    <recommendedName>
        <fullName evidence="1">Surface lipoprotein assembly modifier C-terminal domain-containing protein</fullName>
    </recommendedName>
</protein>
<organism evidence="2 3">
    <name type="scientific">Thalassorhabdomicrobium marinisediminis</name>
    <dbReference type="NCBI Taxonomy" id="2170577"/>
    <lineage>
        <taxon>Bacteria</taxon>
        <taxon>Pseudomonadati</taxon>
        <taxon>Pseudomonadota</taxon>
        <taxon>Alphaproteobacteria</taxon>
        <taxon>Rhodobacterales</taxon>
        <taxon>Paracoccaceae</taxon>
        <taxon>Thalassorhabdomicrobium</taxon>
    </lineage>
</organism>
<evidence type="ECO:0000259" key="1">
    <source>
        <dbReference type="Pfam" id="PF04575"/>
    </source>
</evidence>
<comment type="caution">
    <text evidence="2">The sequence shown here is derived from an EMBL/GenBank/DDBJ whole genome shotgun (WGS) entry which is preliminary data.</text>
</comment>
<dbReference type="Proteomes" id="UP000244817">
    <property type="component" value="Unassembled WGS sequence"/>
</dbReference>
<name>A0A2T7FZ36_9RHOB</name>
<dbReference type="AlphaFoldDB" id="A0A2T7FZ36"/>
<keyword evidence="3" id="KW-1185">Reference proteome</keyword>
<evidence type="ECO:0000313" key="3">
    <source>
        <dbReference type="Proteomes" id="UP000244817"/>
    </source>
</evidence>
<evidence type="ECO:0000313" key="2">
    <source>
        <dbReference type="EMBL" id="PVA07422.1"/>
    </source>
</evidence>
<dbReference type="EMBL" id="QCYG01000003">
    <property type="protein sequence ID" value="PVA07422.1"/>
    <property type="molecule type" value="Genomic_DNA"/>
</dbReference>